<dbReference type="InterPro" id="IPR036291">
    <property type="entry name" value="NAD(P)-bd_dom_sf"/>
</dbReference>
<dbReference type="GO" id="GO:0051903">
    <property type="term" value="F:S-(hydroxymethyl)glutathione dehydrogenase [NAD(P)+] activity"/>
    <property type="evidence" value="ECO:0007669"/>
    <property type="project" value="TreeGrafter"/>
</dbReference>
<dbReference type="PANTHER" id="PTHR43880">
    <property type="entry name" value="ALCOHOL DEHYDROGENASE"/>
    <property type="match status" value="1"/>
</dbReference>
<keyword evidence="7" id="KW-1185">Reference proteome</keyword>
<evidence type="ECO:0000256" key="3">
    <source>
        <dbReference type="ARBA" id="ARBA00022833"/>
    </source>
</evidence>
<dbReference type="EMBL" id="NCKU01007769">
    <property type="protein sequence ID" value="RWS02399.1"/>
    <property type="molecule type" value="Genomic_DNA"/>
</dbReference>
<comment type="caution">
    <text evidence="6">The sequence shown here is derived from an EMBL/GenBank/DDBJ whole genome shotgun (WGS) entry which is preliminary data.</text>
</comment>
<dbReference type="OrthoDB" id="417550at2759"/>
<dbReference type="SMART" id="SM00829">
    <property type="entry name" value="PKS_ER"/>
    <property type="match status" value="1"/>
</dbReference>
<comment type="cofactor">
    <cofactor evidence="1">
        <name>Zn(2+)</name>
        <dbReference type="ChEBI" id="CHEBI:29105"/>
    </cofactor>
</comment>
<dbReference type="Proteomes" id="UP000285301">
    <property type="component" value="Unassembled WGS sequence"/>
</dbReference>
<name>A0A3S3P0J2_9ACAR</name>
<dbReference type="GO" id="GO:0008270">
    <property type="term" value="F:zinc ion binding"/>
    <property type="evidence" value="ECO:0007669"/>
    <property type="project" value="TreeGrafter"/>
</dbReference>
<keyword evidence="2" id="KW-0479">Metal-binding</keyword>
<dbReference type="Gene3D" id="3.40.50.720">
    <property type="entry name" value="NAD(P)-binding Rossmann-like Domain"/>
    <property type="match status" value="1"/>
</dbReference>
<proteinExistence type="predicted"/>
<evidence type="ECO:0000256" key="2">
    <source>
        <dbReference type="ARBA" id="ARBA00022723"/>
    </source>
</evidence>
<accession>A0A3S3P0J2</accession>
<dbReference type="AlphaFoldDB" id="A0A3S3P0J2"/>
<protein>
    <submittedName>
        <fullName evidence="6">Alcohol dehydrogenase class-3-like protein</fullName>
    </submittedName>
</protein>
<dbReference type="Pfam" id="PF08240">
    <property type="entry name" value="ADH_N"/>
    <property type="match status" value="1"/>
</dbReference>
<dbReference type="InterPro" id="IPR013149">
    <property type="entry name" value="ADH-like_C"/>
</dbReference>
<dbReference type="STRING" id="1965070.A0A3S3P0J2"/>
<reference evidence="6 7" key="1">
    <citation type="journal article" date="2018" name="Gigascience">
        <title>Genomes of trombidid mites reveal novel predicted allergens and laterally-transferred genes associated with secondary metabolism.</title>
        <authorList>
            <person name="Dong X."/>
            <person name="Chaisiri K."/>
            <person name="Xia D."/>
            <person name="Armstrong S.D."/>
            <person name="Fang Y."/>
            <person name="Donnelly M.J."/>
            <person name="Kadowaki T."/>
            <person name="McGarry J.W."/>
            <person name="Darby A.C."/>
            <person name="Makepeace B.L."/>
        </authorList>
    </citation>
    <scope>NUCLEOTIDE SEQUENCE [LARGE SCALE GENOMIC DNA]</scope>
    <source>
        <strain evidence="6">UoL-WK</strain>
    </source>
</reference>
<dbReference type="PANTHER" id="PTHR43880:SF12">
    <property type="entry name" value="ALCOHOL DEHYDROGENASE CLASS-3"/>
    <property type="match status" value="1"/>
</dbReference>
<dbReference type="FunFam" id="3.40.50.720:FF:000003">
    <property type="entry name" value="S-(hydroxymethyl)glutathione dehydrogenase"/>
    <property type="match status" value="1"/>
</dbReference>
<dbReference type="Pfam" id="PF00107">
    <property type="entry name" value="ADH_zinc_N"/>
    <property type="match status" value="1"/>
</dbReference>
<gene>
    <name evidence="6" type="ORF">B4U79_03092</name>
</gene>
<evidence type="ECO:0000256" key="4">
    <source>
        <dbReference type="ARBA" id="ARBA00023027"/>
    </source>
</evidence>
<dbReference type="Gene3D" id="3.90.180.10">
    <property type="entry name" value="Medium-chain alcohol dehydrogenases, catalytic domain"/>
    <property type="match status" value="2"/>
</dbReference>
<keyword evidence="3" id="KW-0862">Zinc</keyword>
<dbReference type="SUPFAM" id="SSF51735">
    <property type="entry name" value="NAD(P)-binding Rossmann-fold domains"/>
    <property type="match status" value="1"/>
</dbReference>
<sequence length="337" mass="36407">MRSESVGKVIKCRAAICWAPMKPLTVEEIEVEPPKAGEVRIKVIANSICHSDVYAYDGHFNGTIVEIKYPCILGHKASGVVESVGDGVTSVAPGDHNPKTNLCVARPIAEVVITDETSRFKFNDQTFYYFLGISSLSEYTVISEYKLAKINPNARRDRVCIFACGFPSGYGTVAKVAQAEPNSSVAIWGLGTLGLFAVCAAQKCKAKTIIGIVRSENKVELAKKMGCTHFVNTLKCKEENKTVAQAVKELTSGIGVDYAIECVGSNCSMGTTIVAGEVICGGYKSKQSIPQLIEDYVDGTLELDIEPLFTASVQLNEVDSAFQLLKQGKALRTVIIF</sequence>
<evidence type="ECO:0000313" key="7">
    <source>
        <dbReference type="Proteomes" id="UP000285301"/>
    </source>
</evidence>
<dbReference type="GO" id="GO:0046294">
    <property type="term" value="P:formaldehyde catabolic process"/>
    <property type="evidence" value="ECO:0007669"/>
    <property type="project" value="TreeGrafter"/>
</dbReference>
<dbReference type="InterPro" id="IPR011032">
    <property type="entry name" value="GroES-like_sf"/>
</dbReference>
<evidence type="ECO:0000313" key="6">
    <source>
        <dbReference type="EMBL" id="RWS02399.1"/>
    </source>
</evidence>
<dbReference type="InterPro" id="IPR013154">
    <property type="entry name" value="ADH-like_N"/>
</dbReference>
<feature type="domain" description="Enoyl reductase (ER)" evidence="5">
    <location>
        <begin position="19"/>
        <end position="336"/>
    </location>
</feature>
<dbReference type="SUPFAM" id="SSF50129">
    <property type="entry name" value="GroES-like"/>
    <property type="match status" value="2"/>
</dbReference>
<dbReference type="InterPro" id="IPR020843">
    <property type="entry name" value="ER"/>
</dbReference>
<dbReference type="GO" id="GO:0005829">
    <property type="term" value="C:cytosol"/>
    <property type="evidence" value="ECO:0007669"/>
    <property type="project" value="TreeGrafter"/>
</dbReference>
<keyword evidence="4" id="KW-0520">NAD</keyword>
<evidence type="ECO:0000259" key="5">
    <source>
        <dbReference type="SMART" id="SM00829"/>
    </source>
</evidence>
<organism evidence="6 7">
    <name type="scientific">Dinothrombium tinctorium</name>
    <dbReference type="NCBI Taxonomy" id="1965070"/>
    <lineage>
        <taxon>Eukaryota</taxon>
        <taxon>Metazoa</taxon>
        <taxon>Ecdysozoa</taxon>
        <taxon>Arthropoda</taxon>
        <taxon>Chelicerata</taxon>
        <taxon>Arachnida</taxon>
        <taxon>Acari</taxon>
        <taxon>Acariformes</taxon>
        <taxon>Trombidiformes</taxon>
        <taxon>Prostigmata</taxon>
        <taxon>Anystina</taxon>
        <taxon>Parasitengona</taxon>
        <taxon>Trombidioidea</taxon>
        <taxon>Trombidiidae</taxon>
        <taxon>Dinothrombium</taxon>
    </lineage>
</organism>
<evidence type="ECO:0000256" key="1">
    <source>
        <dbReference type="ARBA" id="ARBA00001947"/>
    </source>
</evidence>